<keyword evidence="2" id="KW-1185">Reference proteome</keyword>
<dbReference type="EMBL" id="RRYP01012961">
    <property type="protein sequence ID" value="TNV76789.1"/>
    <property type="molecule type" value="Genomic_DNA"/>
</dbReference>
<protein>
    <submittedName>
        <fullName evidence="1">Uncharacterized protein</fullName>
    </submittedName>
</protein>
<proteinExistence type="predicted"/>
<name>A0A8J8SZN9_HALGN</name>
<dbReference type="AlphaFoldDB" id="A0A8J8SZN9"/>
<sequence length="149" mass="16536">MKGDLLMWQNEQRIQHIKREVNDRGGRIHAKCYRSPFAKSLQSNKFHSQSITLSLLHPSASKHHHPGAIYSKCIPSCTRGLHGVLGRVVAGWMAAAIGIQWGKVAKGISNGQKAQKCFKSFRKGDELINALSGDDKYKGFSKPLLNSKL</sequence>
<evidence type="ECO:0000313" key="2">
    <source>
        <dbReference type="Proteomes" id="UP000785679"/>
    </source>
</evidence>
<organism evidence="1 2">
    <name type="scientific">Halteria grandinella</name>
    <dbReference type="NCBI Taxonomy" id="5974"/>
    <lineage>
        <taxon>Eukaryota</taxon>
        <taxon>Sar</taxon>
        <taxon>Alveolata</taxon>
        <taxon>Ciliophora</taxon>
        <taxon>Intramacronucleata</taxon>
        <taxon>Spirotrichea</taxon>
        <taxon>Stichotrichia</taxon>
        <taxon>Sporadotrichida</taxon>
        <taxon>Halteriidae</taxon>
        <taxon>Halteria</taxon>
    </lineage>
</organism>
<reference evidence="1" key="1">
    <citation type="submission" date="2019-06" db="EMBL/GenBank/DDBJ databases">
        <authorList>
            <person name="Zheng W."/>
        </authorList>
    </citation>
    <scope>NUCLEOTIDE SEQUENCE</scope>
    <source>
        <strain evidence="1">QDHG01</strain>
    </source>
</reference>
<accession>A0A8J8SZN9</accession>
<comment type="caution">
    <text evidence="1">The sequence shown here is derived from an EMBL/GenBank/DDBJ whole genome shotgun (WGS) entry which is preliminary data.</text>
</comment>
<gene>
    <name evidence="1" type="ORF">FGO68_gene16913</name>
</gene>
<dbReference type="Proteomes" id="UP000785679">
    <property type="component" value="Unassembled WGS sequence"/>
</dbReference>
<evidence type="ECO:0000313" key="1">
    <source>
        <dbReference type="EMBL" id="TNV76789.1"/>
    </source>
</evidence>